<dbReference type="GO" id="GO:0006950">
    <property type="term" value="P:response to stress"/>
    <property type="evidence" value="ECO:0007669"/>
    <property type="project" value="TreeGrafter"/>
</dbReference>
<dbReference type="PRINTS" id="PR00598">
    <property type="entry name" value="HTHMARR"/>
</dbReference>
<evidence type="ECO:0000256" key="2">
    <source>
        <dbReference type="ARBA" id="ARBA00023125"/>
    </source>
</evidence>
<dbReference type="InterPro" id="IPR000835">
    <property type="entry name" value="HTH_MarR-typ"/>
</dbReference>
<dbReference type="InterPro" id="IPR023187">
    <property type="entry name" value="Tscrpt_reg_MarR-type_CS"/>
</dbReference>
<dbReference type="STRING" id="408074.SAMN05660909_01967"/>
<dbReference type="AlphaFoldDB" id="A0A1H4B8R8"/>
<evidence type="ECO:0000313" key="6">
    <source>
        <dbReference type="Proteomes" id="UP000199656"/>
    </source>
</evidence>
<proteinExistence type="predicted"/>
<dbReference type="GO" id="GO:0003700">
    <property type="term" value="F:DNA-binding transcription factor activity"/>
    <property type="evidence" value="ECO:0007669"/>
    <property type="project" value="InterPro"/>
</dbReference>
<gene>
    <name evidence="5" type="ORF">SAMN05660909_01967</name>
</gene>
<dbReference type="PROSITE" id="PS01117">
    <property type="entry name" value="HTH_MARR_1"/>
    <property type="match status" value="1"/>
</dbReference>
<dbReference type="InterPro" id="IPR036388">
    <property type="entry name" value="WH-like_DNA-bd_sf"/>
</dbReference>
<protein>
    <submittedName>
        <fullName evidence="5">DNA-binding transcriptional regulator, MarR family</fullName>
    </submittedName>
</protein>
<evidence type="ECO:0000256" key="3">
    <source>
        <dbReference type="ARBA" id="ARBA00023163"/>
    </source>
</evidence>
<keyword evidence="6" id="KW-1185">Reference proteome</keyword>
<dbReference type="InterPro" id="IPR039422">
    <property type="entry name" value="MarR/SlyA-like"/>
</dbReference>
<sequence length="143" mass="16174">MDQSKQQFFEIFTDLQCYILANMNKGNYNGVTATHYNIVEFIYRKGMVTGSELARAFGVSQPAISRQVRFLVESGLLVQRQNPGDKRVFFLEVTEKGKFLVDNSENFRHHVTARAAEILSKSELQQLSALLGKVLAEVKSTEP</sequence>
<evidence type="ECO:0000313" key="5">
    <source>
        <dbReference type="EMBL" id="SEA44541.1"/>
    </source>
</evidence>
<dbReference type="Gene3D" id="1.10.10.10">
    <property type="entry name" value="Winged helix-like DNA-binding domain superfamily/Winged helix DNA-binding domain"/>
    <property type="match status" value="1"/>
</dbReference>
<reference evidence="6" key="1">
    <citation type="submission" date="2016-10" db="EMBL/GenBank/DDBJ databases">
        <authorList>
            <person name="Varghese N."/>
            <person name="Submissions S."/>
        </authorList>
    </citation>
    <scope>NUCLEOTIDE SEQUENCE [LARGE SCALE GENOMIC DNA]</scope>
    <source>
        <strain evidence="6">DSM 23920</strain>
    </source>
</reference>
<dbReference type="CDD" id="cd00090">
    <property type="entry name" value="HTH_ARSR"/>
    <property type="match status" value="1"/>
</dbReference>
<organism evidence="5 6">
    <name type="scientific">Chitinophaga terrae</name>
    <name type="common">ex Kim and Jung 2007</name>
    <dbReference type="NCBI Taxonomy" id="408074"/>
    <lineage>
        <taxon>Bacteria</taxon>
        <taxon>Pseudomonadati</taxon>
        <taxon>Bacteroidota</taxon>
        <taxon>Chitinophagia</taxon>
        <taxon>Chitinophagales</taxon>
        <taxon>Chitinophagaceae</taxon>
        <taxon>Chitinophaga</taxon>
    </lineage>
</organism>
<accession>A0A1H4B8R8</accession>
<dbReference type="SUPFAM" id="SSF46785">
    <property type="entry name" value="Winged helix' DNA-binding domain"/>
    <property type="match status" value="1"/>
</dbReference>
<dbReference type="PROSITE" id="PS50995">
    <property type="entry name" value="HTH_MARR_2"/>
    <property type="match status" value="1"/>
</dbReference>
<dbReference type="InterPro" id="IPR011991">
    <property type="entry name" value="ArsR-like_HTH"/>
</dbReference>
<dbReference type="EMBL" id="FNRL01000007">
    <property type="protein sequence ID" value="SEA44541.1"/>
    <property type="molecule type" value="Genomic_DNA"/>
</dbReference>
<dbReference type="SMART" id="SM00347">
    <property type="entry name" value="HTH_MARR"/>
    <property type="match status" value="1"/>
</dbReference>
<keyword evidence="3" id="KW-0804">Transcription</keyword>
<evidence type="ECO:0000256" key="1">
    <source>
        <dbReference type="ARBA" id="ARBA00023015"/>
    </source>
</evidence>
<keyword evidence="1" id="KW-0805">Transcription regulation</keyword>
<evidence type="ECO:0000259" key="4">
    <source>
        <dbReference type="PROSITE" id="PS50995"/>
    </source>
</evidence>
<dbReference type="Proteomes" id="UP000199656">
    <property type="component" value="Unassembled WGS sequence"/>
</dbReference>
<keyword evidence="2 5" id="KW-0238">DNA-binding</keyword>
<dbReference type="PANTHER" id="PTHR33164">
    <property type="entry name" value="TRANSCRIPTIONAL REGULATOR, MARR FAMILY"/>
    <property type="match status" value="1"/>
</dbReference>
<dbReference type="RefSeq" id="WP_089761122.1">
    <property type="nucleotide sequence ID" value="NZ_BKAT01000025.1"/>
</dbReference>
<name>A0A1H4B8R8_9BACT</name>
<dbReference type="GO" id="GO:0003677">
    <property type="term" value="F:DNA binding"/>
    <property type="evidence" value="ECO:0007669"/>
    <property type="project" value="UniProtKB-KW"/>
</dbReference>
<feature type="domain" description="HTH marR-type" evidence="4">
    <location>
        <begin position="1"/>
        <end position="136"/>
    </location>
</feature>
<dbReference type="InterPro" id="IPR036390">
    <property type="entry name" value="WH_DNA-bd_sf"/>
</dbReference>
<dbReference type="OrthoDB" id="1256198at2"/>
<dbReference type="PANTHER" id="PTHR33164:SF43">
    <property type="entry name" value="HTH-TYPE TRANSCRIPTIONAL REPRESSOR YETL"/>
    <property type="match status" value="1"/>
</dbReference>
<dbReference type="Pfam" id="PF12802">
    <property type="entry name" value="MarR_2"/>
    <property type="match status" value="1"/>
</dbReference>